<comment type="caution">
    <text evidence="1">The sequence shown here is derived from an EMBL/GenBank/DDBJ whole genome shotgun (WGS) entry which is preliminary data.</text>
</comment>
<evidence type="ECO:0000313" key="1">
    <source>
        <dbReference type="EMBL" id="RVU95082.1"/>
    </source>
</evidence>
<proteinExistence type="predicted"/>
<gene>
    <name evidence="1" type="ORF">EK398_09640</name>
</gene>
<evidence type="ECO:0000313" key="2">
    <source>
        <dbReference type="Proteomes" id="UP000288388"/>
    </source>
</evidence>
<dbReference type="AlphaFoldDB" id="A0A437UNB7"/>
<name>A0A437UNB7_ENTAV</name>
<sequence length="132" mass="15391">MKVSSKYILREGEKVTETVDLFSNTKIQEQAQTMDQAELSRKENLYQKLRKAFPPECESNKVADYFSKKEIQQLYVVIRISYLRDHQVLDEFKAICQNQTIHSLLSFISSNDKKNLTKNMIAKIEKLKGGKK</sequence>
<dbReference type="EMBL" id="RYZS01000001">
    <property type="protein sequence ID" value="RVU95082.1"/>
    <property type="molecule type" value="Genomic_DNA"/>
</dbReference>
<dbReference type="Proteomes" id="UP000288388">
    <property type="component" value="Unassembled WGS sequence"/>
</dbReference>
<dbReference type="RefSeq" id="WP_127978939.1">
    <property type="nucleotide sequence ID" value="NZ_RYZS01000001.1"/>
</dbReference>
<protein>
    <submittedName>
        <fullName evidence="1">Uncharacterized protein</fullName>
    </submittedName>
</protein>
<accession>A0A437UNB7</accession>
<reference evidence="1 2" key="1">
    <citation type="submission" date="2018-12" db="EMBL/GenBank/DDBJ databases">
        <title>A novel vanA-carrying plasmid in a clinical isolate of Enterococcus avium.</title>
        <authorList>
            <person name="Bernasconi O.J."/>
            <person name="Luzzaro F."/>
            <person name="Endimiani A."/>
        </authorList>
    </citation>
    <scope>NUCLEOTIDE SEQUENCE [LARGE SCALE GENOMIC DNA]</scope>
    <source>
        <strain evidence="1 2">LC0559/18</strain>
    </source>
</reference>
<organism evidence="1 2">
    <name type="scientific">Enterococcus avium</name>
    <name type="common">Streptococcus avium</name>
    <dbReference type="NCBI Taxonomy" id="33945"/>
    <lineage>
        <taxon>Bacteria</taxon>
        <taxon>Bacillati</taxon>
        <taxon>Bacillota</taxon>
        <taxon>Bacilli</taxon>
        <taxon>Lactobacillales</taxon>
        <taxon>Enterococcaceae</taxon>
        <taxon>Enterococcus</taxon>
    </lineage>
</organism>